<dbReference type="InterPro" id="IPR023627">
    <property type="entry name" value="Rcmb_RecR"/>
</dbReference>
<organism evidence="9 10">
    <name type="scientific">Tepidiforma thermophila (strain KCTC 52669 / CGMCC 1.13589 / G233)</name>
    <dbReference type="NCBI Taxonomy" id="2761530"/>
    <lineage>
        <taxon>Bacteria</taxon>
        <taxon>Bacillati</taxon>
        <taxon>Chloroflexota</taxon>
        <taxon>Tepidiformia</taxon>
        <taxon>Tepidiformales</taxon>
        <taxon>Tepidiformaceae</taxon>
        <taxon>Tepidiforma</taxon>
    </lineage>
</organism>
<comment type="caution">
    <text evidence="9">The sequence shown here is derived from an EMBL/GenBank/DDBJ whole genome shotgun (WGS) entry which is preliminary data.</text>
</comment>
<dbReference type="Pfam" id="PF21175">
    <property type="entry name" value="RecR_C"/>
    <property type="match status" value="1"/>
</dbReference>
<keyword evidence="4 7" id="KW-0862">Zinc</keyword>
<sequence length="202" mass="22224">MPESLATPEPIQRLIEAFHRLPGIGPKSAQRLAYHLVRTSPQEAEGLARAIVEARERIHYCSRCVNLTERDPCAVCADPRRDQSTICVVEQPLDVLAIERSGIYRGVYHVLHGILNPMEGIGPEHLHIDALVARVAGGDVREVIMATNPSLEGEATVMYIQRVLAPHGVRVTRLARGLPSGADLEYADTMTLARALEGRQEL</sequence>
<dbReference type="GO" id="GO:0006281">
    <property type="term" value="P:DNA repair"/>
    <property type="evidence" value="ECO:0007669"/>
    <property type="project" value="UniProtKB-UniRule"/>
</dbReference>
<evidence type="ECO:0000256" key="2">
    <source>
        <dbReference type="ARBA" id="ARBA00022763"/>
    </source>
</evidence>
<dbReference type="SMART" id="SM00493">
    <property type="entry name" value="TOPRIM"/>
    <property type="match status" value="1"/>
</dbReference>
<dbReference type="Pfam" id="PF02132">
    <property type="entry name" value="RecR_ZnF"/>
    <property type="match status" value="1"/>
</dbReference>
<name>A0A2A9HFF8_TEPT2</name>
<keyword evidence="10" id="KW-1185">Reference proteome</keyword>
<dbReference type="EMBL" id="PDJQ01000001">
    <property type="protein sequence ID" value="PFG74744.1"/>
    <property type="molecule type" value="Genomic_DNA"/>
</dbReference>
<dbReference type="Gene3D" id="3.40.1360.10">
    <property type="match status" value="1"/>
</dbReference>
<evidence type="ECO:0000256" key="4">
    <source>
        <dbReference type="ARBA" id="ARBA00022833"/>
    </source>
</evidence>
<dbReference type="InterPro" id="IPR015967">
    <property type="entry name" value="Rcmb_RecR_Znf"/>
</dbReference>
<comment type="similarity">
    <text evidence="7">Belongs to the RecR family.</text>
</comment>
<feature type="domain" description="Toprim" evidence="8">
    <location>
        <begin position="84"/>
        <end position="179"/>
    </location>
</feature>
<dbReference type="AlphaFoldDB" id="A0A2A9HFF8"/>
<dbReference type="NCBIfam" id="TIGR00615">
    <property type="entry name" value="recR"/>
    <property type="match status" value="1"/>
</dbReference>
<dbReference type="CDD" id="cd01025">
    <property type="entry name" value="TOPRIM_recR"/>
    <property type="match status" value="1"/>
</dbReference>
<dbReference type="Pfam" id="PF21176">
    <property type="entry name" value="RecR_HhH"/>
    <property type="match status" value="1"/>
</dbReference>
<dbReference type="PROSITE" id="PS01300">
    <property type="entry name" value="RECR"/>
    <property type="match status" value="1"/>
</dbReference>
<dbReference type="PANTHER" id="PTHR30446:SF0">
    <property type="entry name" value="RECOMBINATION PROTEIN RECR"/>
    <property type="match status" value="1"/>
</dbReference>
<evidence type="ECO:0000256" key="6">
    <source>
        <dbReference type="ARBA" id="ARBA00023204"/>
    </source>
</evidence>
<dbReference type="PANTHER" id="PTHR30446">
    <property type="entry name" value="RECOMBINATION PROTEIN RECR"/>
    <property type="match status" value="1"/>
</dbReference>
<dbReference type="GO" id="GO:0006310">
    <property type="term" value="P:DNA recombination"/>
    <property type="evidence" value="ECO:0007669"/>
    <property type="project" value="UniProtKB-UniRule"/>
</dbReference>
<keyword evidence="3 7" id="KW-0863">Zinc-finger</keyword>
<keyword evidence="1 7" id="KW-0479">Metal-binding</keyword>
<dbReference type="Gene3D" id="3.30.60.80">
    <property type="match status" value="1"/>
</dbReference>
<feature type="zinc finger region" description="C4-type" evidence="7">
    <location>
        <begin position="61"/>
        <end position="76"/>
    </location>
</feature>
<protein>
    <recommendedName>
        <fullName evidence="7">Recombination protein RecR</fullName>
    </recommendedName>
</protein>
<dbReference type="InterPro" id="IPR034137">
    <property type="entry name" value="TOPRIM_RecR"/>
</dbReference>
<reference evidence="9 10" key="1">
    <citation type="submission" date="2017-09" db="EMBL/GenBank/DDBJ databases">
        <title>Sequencing the genomes of two abundant thermophiles in Great Basin hot springs: Thermocrinis jamiesonii and novel Chloroflexi Thermoflexus hugenholtzii.</title>
        <authorList>
            <person name="Hedlund B."/>
        </authorList>
    </citation>
    <scope>NUCLEOTIDE SEQUENCE [LARGE SCALE GENOMIC DNA]</scope>
    <source>
        <strain evidence="9 10">G233</strain>
    </source>
</reference>
<keyword evidence="2 7" id="KW-0227">DNA damage</keyword>
<gene>
    <name evidence="7" type="primary">recR</name>
    <name evidence="9" type="ORF">A9A59_1985</name>
</gene>
<comment type="function">
    <text evidence="7">May play a role in DNA repair. It seems to be involved in an RecBC-independent recombinational process of DNA repair. It may act with RecF and RecO.</text>
</comment>
<evidence type="ECO:0000313" key="9">
    <source>
        <dbReference type="EMBL" id="PFG74744.1"/>
    </source>
</evidence>
<dbReference type="Pfam" id="PF13662">
    <property type="entry name" value="Toprim_4"/>
    <property type="match status" value="1"/>
</dbReference>
<accession>A0A2A9HFF8</accession>
<evidence type="ECO:0000259" key="8">
    <source>
        <dbReference type="PROSITE" id="PS50880"/>
    </source>
</evidence>
<keyword evidence="6 7" id="KW-0234">DNA repair</keyword>
<dbReference type="GO" id="GO:0003677">
    <property type="term" value="F:DNA binding"/>
    <property type="evidence" value="ECO:0007669"/>
    <property type="project" value="UniProtKB-UniRule"/>
</dbReference>
<dbReference type="Gene3D" id="6.10.250.240">
    <property type="match status" value="1"/>
</dbReference>
<evidence type="ECO:0000313" key="10">
    <source>
        <dbReference type="Proteomes" id="UP000223071"/>
    </source>
</evidence>
<dbReference type="Proteomes" id="UP000223071">
    <property type="component" value="Unassembled WGS sequence"/>
</dbReference>
<dbReference type="InterPro" id="IPR006171">
    <property type="entry name" value="TOPRIM_dom"/>
</dbReference>
<keyword evidence="5 7" id="KW-0233">DNA recombination</keyword>
<evidence type="ECO:0000256" key="3">
    <source>
        <dbReference type="ARBA" id="ARBA00022771"/>
    </source>
</evidence>
<evidence type="ECO:0000256" key="7">
    <source>
        <dbReference type="HAMAP-Rule" id="MF_00017"/>
    </source>
</evidence>
<proteinExistence type="inferred from homology"/>
<dbReference type="SUPFAM" id="SSF111304">
    <property type="entry name" value="Recombination protein RecR"/>
    <property type="match status" value="1"/>
</dbReference>
<evidence type="ECO:0000256" key="5">
    <source>
        <dbReference type="ARBA" id="ARBA00023172"/>
    </source>
</evidence>
<dbReference type="Gene3D" id="1.10.8.420">
    <property type="entry name" value="RecR Domain 1"/>
    <property type="match status" value="1"/>
</dbReference>
<evidence type="ECO:0000256" key="1">
    <source>
        <dbReference type="ARBA" id="ARBA00022723"/>
    </source>
</evidence>
<dbReference type="GO" id="GO:0008270">
    <property type="term" value="F:zinc ion binding"/>
    <property type="evidence" value="ECO:0007669"/>
    <property type="project" value="UniProtKB-KW"/>
</dbReference>
<dbReference type="HAMAP" id="MF_00017">
    <property type="entry name" value="RecR"/>
    <property type="match status" value="1"/>
</dbReference>
<dbReference type="RefSeq" id="WP_098504109.1">
    <property type="nucleotide sequence ID" value="NZ_PDJQ01000001.1"/>
</dbReference>
<dbReference type="InterPro" id="IPR000093">
    <property type="entry name" value="DNA_Rcmb_RecR"/>
</dbReference>
<dbReference type="PROSITE" id="PS50880">
    <property type="entry name" value="TOPRIM"/>
    <property type="match status" value="1"/>
</dbReference>